<keyword evidence="1" id="KW-1133">Transmembrane helix</keyword>
<name>A0A8S5MXE5_9VIRU</name>
<feature type="transmembrane region" description="Helical" evidence="1">
    <location>
        <begin position="19"/>
        <end position="38"/>
    </location>
</feature>
<keyword evidence="1" id="KW-0472">Membrane</keyword>
<organism evidence="2">
    <name type="scientific">Inoviridae sp. ct6Sz5</name>
    <dbReference type="NCBI Taxonomy" id="2826758"/>
    <lineage>
        <taxon>Viruses</taxon>
        <taxon>Monodnaviria</taxon>
        <taxon>Loebvirae</taxon>
        <taxon>Hofneiviricota</taxon>
        <taxon>Faserviricetes</taxon>
        <taxon>Tubulavirales</taxon>
        <taxon>Inoviridae</taxon>
    </lineage>
</organism>
<evidence type="ECO:0000313" key="2">
    <source>
        <dbReference type="EMBL" id="DAD86563.1"/>
    </source>
</evidence>
<reference evidence="2" key="1">
    <citation type="journal article" date="2021" name="Proc. Natl. Acad. Sci. U.S.A.">
        <title>A Catalog of Tens of Thousands of Viruses from Human Metagenomes Reveals Hidden Associations with Chronic Diseases.</title>
        <authorList>
            <person name="Tisza M.J."/>
            <person name="Buck C.B."/>
        </authorList>
    </citation>
    <scope>NUCLEOTIDE SEQUENCE</scope>
    <source>
        <strain evidence="2">Ct6Sz5</strain>
    </source>
</reference>
<dbReference type="EMBL" id="BK015002">
    <property type="protein sequence ID" value="DAD86563.1"/>
    <property type="molecule type" value="Genomic_DNA"/>
</dbReference>
<evidence type="ECO:0000256" key="1">
    <source>
        <dbReference type="SAM" id="Phobius"/>
    </source>
</evidence>
<accession>A0A8S5MXE5</accession>
<proteinExistence type="predicted"/>
<keyword evidence="1" id="KW-0812">Transmembrane</keyword>
<protein>
    <submittedName>
        <fullName evidence="2">Uncharacterized protein</fullName>
    </submittedName>
</protein>
<sequence>MILQTIIDTFSSLLTDVGIVGWLIIGLYVVLFSMRIFLKVIDFRRARINRRIRQRQRDINKLKRDVYWRRRNDYYAARTAYFRSRTRGRW</sequence>